<proteinExistence type="predicted"/>
<keyword evidence="2" id="KW-1185">Reference proteome</keyword>
<organism evidence="1 2">
    <name type="scientific">Periplaneta americana</name>
    <name type="common">American cockroach</name>
    <name type="synonym">Blatta americana</name>
    <dbReference type="NCBI Taxonomy" id="6978"/>
    <lineage>
        <taxon>Eukaryota</taxon>
        <taxon>Metazoa</taxon>
        <taxon>Ecdysozoa</taxon>
        <taxon>Arthropoda</taxon>
        <taxon>Hexapoda</taxon>
        <taxon>Insecta</taxon>
        <taxon>Pterygota</taxon>
        <taxon>Neoptera</taxon>
        <taxon>Polyneoptera</taxon>
        <taxon>Dictyoptera</taxon>
        <taxon>Blattodea</taxon>
        <taxon>Blattoidea</taxon>
        <taxon>Blattidae</taxon>
        <taxon>Blattinae</taxon>
        <taxon>Periplaneta</taxon>
    </lineage>
</organism>
<sequence length="368" mass="41232">MFSYIFKGASFCFDALLRSGVNRAGRSGKLHVADFMPHTKYCRLALLSFPRSFAIPSLSSNPIDSNYSSIWYPSVRKASFIFSDGTQVIRERFPRPAKYCIGHRVLDETSFVSDRLILNKTVSVFLELSTVPNSSPRPLMSVHALCPICALNNATMELSYPPYLEAVSSIRNLRTRHAVVIGTHNINIEIKITEVCFTDALLSGCPPAFLNVGLAATSLQNRKDGSRRVPSRDCRGSRKNFPPKCSDFLHGDTIQEIQPKCIPELINSFLVAFRGGSSRATATWLILDTRVPIFEMFHPSRKTAGAHAHISVCTLKSEVNFSSRFFFFNKEFNDSTLSKRTIVVDHFANIVCVHMMEVNDVTICRYIA</sequence>
<gene>
    <name evidence="1" type="ORF">ANN_11851</name>
</gene>
<accession>A0ABQ8T674</accession>
<name>A0ABQ8T674_PERAM</name>
<reference evidence="1 2" key="1">
    <citation type="journal article" date="2022" name="Allergy">
        <title>Genome assembly and annotation of Periplaneta americana reveal a comprehensive cockroach allergen profile.</title>
        <authorList>
            <person name="Wang L."/>
            <person name="Xiong Q."/>
            <person name="Saelim N."/>
            <person name="Wang L."/>
            <person name="Nong W."/>
            <person name="Wan A.T."/>
            <person name="Shi M."/>
            <person name="Liu X."/>
            <person name="Cao Q."/>
            <person name="Hui J.H.L."/>
            <person name="Sookrung N."/>
            <person name="Leung T.F."/>
            <person name="Tungtrongchitr A."/>
            <person name="Tsui S.K.W."/>
        </authorList>
    </citation>
    <scope>NUCLEOTIDE SEQUENCE [LARGE SCALE GENOMIC DNA]</scope>
    <source>
        <strain evidence="1">PWHHKU_190912</strain>
    </source>
</reference>
<protein>
    <submittedName>
        <fullName evidence="1">Uncharacterized protein</fullName>
    </submittedName>
</protein>
<comment type="caution">
    <text evidence="1">The sequence shown here is derived from an EMBL/GenBank/DDBJ whole genome shotgun (WGS) entry which is preliminary data.</text>
</comment>
<dbReference type="Proteomes" id="UP001148838">
    <property type="component" value="Unassembled WGS sequence"/>
</dbReference>
<dbReference type="EMBL" id="JAJSOF020000015">
    <property type="protein sequence ID" value="KAJ4441987.1"/>
    <property type="molecule type" value="Genomic_DNA"/>
</dbReference>
<evidence type="ECO:0000313" key="1">
    <source>
        <dbReference type="EMBL" id="KAJ4441987.1"/>
    </source>
</evidence>
<evidence type="ECO:0000313" key="2">
    <source>
        <dbReference type="Proteomes" id="UP001148838"/>
    </source>
</evidence>